<dbReference type="EMBL" id="MEYV01000013">
    <property type="protein sequence ID" value="OGD40052.1"/>
    <property type="molecule type" value="Genomic_DNA"/>
</dbReference>
<dbReference type="Pfam" id="PF13541">
    <property type="entry name" value="ChlI"/>
    <property type="match status" value="1"/>
</dbReference>
<reference evidence="3 4" key="1">
    <citation type="journal article" date="2016" name="Nat. Commun.">
        <title>Thousands of microbial genomes shed light on interconnected biogeochemical processes in an aquifer system.</title>
        <authorList>
            <person name="Anantharaman K."/>
            <person name="Brown C.T."/>
            <person name="Hug L.A."/>
            <person name="Sharon I."/>
            <person name="Castelle C.J."/>
            <person name="Probst A.J."/>
            <person name="Thomas B.C."/>
            <person name="Singh A."/>
            <person name="Wilkins M.J."/>
            <person name="Karaoz U."/>
            <person name="Brodie E.L."/>
            <person name="Williams K.H."/>
            <person name="Hubbard S.S."/>
            <person name="Banfield J.F."/>
        </authorList>
    </citation>
    <scope>NUCLEOTIDE SEQUENCE [LARGE SCALE GENOMIC DNA]</scope>
</reference>
<dbReference type="PANTHER" id="PTHR32039:SF7">
    <property type="entry name" value="COMPETENCE PROTEIN COMM"/>
    <property type="match status" value="1"/>
</dbReference>
<dbReference type="InterPro" id="IPR003593">
    <property type="entry name" value="AAA+_ATPase"/>
</dbReference>
<gene>
    <name evidence="3" type="ORF">A3I30_02385</name>
</gene>
<dbReference type="GO" id="GO:0005524">
    <property type="term" value="F:ATP binding"/>
    <property type="evidence" value="ECO:0007669"/>
    <property type="project" value="InterPro"/>
</dbReference>
<dbReference type="Proteomes" id="UP000177197">
    <property type="component" value="Unassembled WGS sequence"/>
</dbReference>
<dbReference type="SMART" id="SM00382">
    <property type="entry name" value="AAA"/>
    <property type="match status" value="1"/>
</dbReference>
<dbReference type="InterPro" id="IPR025158">
    <property type="entry name" value="Mg_chelat-rel_C"/>
</dbReference>
<proteinExistence type="inferred from homology"/>
<evidence type="ECO:0000313" key="4">
    <source>
        <dbReference type="Proteomes" id="UP000177197"/>
    </source>
</evidence>
<dbReference type="InterPro" id="IPR004482">
    <property type="entry name" value="Mg_chelat-rel"/>
</dbReference>
<comment type="similarity">
    <text evidence="1">Belongs to the Mg-chelatase subunits D/I family. ComM subfamily.</text>
</comment>
<organism evidence="3 4">
    <name type="scientific">Candidatus Azambacteria bacterium RIFCSPLOWO2_02_FULL_44_14</name>
    <dbReference type="NCBI Taxonomy" id="1797306"/>
    <lineage>
        <taxon>Bacteria</taxon>
        <taxon>Candidatus Azamiibacteriota</taxon>
    </lineage>
</organism>
<dbReference type="Gene3D" id="3.30.230.10">
    <property type="match status" value="1"/>
</dbReference>
<comment type="caution">
    <text evidence="3">The sequence shown here is derived from an EMBL/GenBank/DDBJ whole genome shotgun (WGS) entry which is preliminary data.</text>
</comment>
<dbReference type="AlphaFoldDB" id="A0A1F5CB03"/>
<dbReference type="SUPFAM" id="SSF52540">
    <property type="entry name" value="P-loop containing nucleoside triphosphate hydrolases"/>
    <property type="match status" value="1"/>
</dbReference>
<sequence>MPAKLYSAALQGIYAKIVEVECDLAPGLFSFNIVGLPDTAVKESKDRISAALKNSGAASPTQRNKRITVNLAPADLKKEGPSYDLPIALSYLLASEQTKFDPKGKLFVGELALDGNIRRVNGILSVVMEARDRGLKSVFVPAENAGEAAMIKNIEIIGADNLNQLLKHFEGKELIKPTKEHMRKIRKEIPDYDMTNIKGQEQAKRAIEIAAAGNHNILMYGPPGSGKTLLANALNSILPELTDEESIEATRIWSVAGLLSEDEPFLSRRPFRAPHHTSSGIALIGGGTWPKPGEISLAHRGVLFLDEFPEFNRDVLENLRQPLEEGKVKIARIQESLTFPARFLLVAAMNPCPCGYLNDTRKECVCAPHQVTRYKRKLSGPLLDRIDLHIEVPRVEYEKLTSDAPTESSEIMRERIKIAREIQLKRFADEKFLTNKEMTARHIKKYCALDAAGEQTIKGAVISMGLSARGYHRLLKISRTIADLAGEKNITHQHIAEALAYRTKEEV</sequence>
<dbReference type="Pfam" id="PF01078">
    <property type="entry name" value="Mg_chelatase"/>
    <property type="match status" value="1"/>
</dbReference>
<dbReference type="PANTHER" id="PTHR32039">
    <property type="entry name" value="MAGNESIUM-CHELATASE SUBUNIT CHLI"/>
    <property type="match status" value="1"/>
</dbReference>
<evidence type="ECO:0000259" key="2">
    <source>
        <dbReference type="SMART" id="SM00382"/>
    </source>
</evidence>
<protein>
    <submittedName>
        <fullName evidence="3">Magnesium chelatase</fullName>
    </submittedName>
</protein>
<name>A0A1F5CB03_9BACT</name>
<feature type="domain" description="AAA+ ATPase" evidence="2">
    <location>
        <begin position="213"/>
        <end position="396"/>
    </location>
</feature>
<dbReference type="NCBIfam" id="TIGR00368">
    <property type="entry name" value="YifB family Mg chelatase-like AAA ATPase"/>
    <property type="match status" value="1"/>
</dbReference>
<dbReference type="PRINTS" id="PR00830">
    <property type="entry name" value="ENDOLAPTASE"/>
</dbReference>
<evidence type="ECO:0000313" key="3">
    <source>
        <dbReference type="EMBL" id="OGD40052.1"/>
    </source>
</evidence>
<dbReference type="InterPro" id="IPR014721">
    <property type="entry name" value="Ribsml_uS5_D2-typ_fold_subgr"/>
</dbReference>
<dbReference type="Pfam" id="PF13335">
    <property type="entry name" value="Mg_chelatase_C"/>
    <property type="match status" value="1"/>
</dbReference>
<dbReference type="CDD" id="cd00009">
    <property type="entry name" value="AAA"/>
    <property type="match status" value="1"/>
</dbReference>
<dbReference type="InterPro" id="IPR045006">
    <property type="entry name" value="CHLI-like"/>
</dbReference>
<dbReference type="SUPFAM" id="SSF54211">
    <property type="entry name" value="Ribosomal protein S5 domain 2-like"/>
    <property type="match status" value="1"/>
</dbReference>
<dbReference type="InterPro" id="IPR020568">
    <property type="entry name" value="Ribosomal_Su5_D2-typ_SF"/>
</dbReference>
<dbReference type="InterPro" id="IPR000523">
    <property type="entry name" value="Mg_chelatse_chII-like_cat_dom"/>
</dbReference>
<accession>A0A1F5CB03</accession>
<dbReference type="Gene3D" id="3.40.50.300">
    <property type="entry name" value="P-loop containing nucleotide triphosphate hydrolases"/>
    <property type="match status" value="1"/>
</dbReference>
<dbReference type="InterPro" id="IPR027417">
    <property type="entry name" value="P-loop_NTPase"/>
</dbReference>
<evidence type="ECO:0000256" key="1">
    <source>
        <dbReference type="ARBA" id="ARBA00006354"/>
    </source>
</evidence>